<evidence type="ECO:0000313" key="1">
    <source>
        <dbReference type="EMBL" id="JAE17537.1"/>
    </source>
</evidence>
<reference evidence="1" key="2">
    <citation type="journal article" date="2015" name="Data Brief">
        <title>Shoot transcriptome of the giant reed, Arundo donax.</title>
        <authorList>
            <person name="Barrero R.A."/>
            <person name="Guerrero F.D."/>
            <person name="Moolhuijzen P."/>
            <person name="Goolsby J.A."/>
            <person name="Tidwell J."/>
            <person name="Bellgard S.E."/>
            <person name="Bellgard M.I."/>
        </authorList>
    </citation>
    <scope>NUCLEOTIDE SEQUENCE</scope>
    <source>
        <tissue evidence="1">Shoot tissue taken approximately 20 cm above the soil surface</tissue>
    </source>
</reference>
<dbReference type="AlphaFoldDB" id="A0A0A9FZ35"/>
<protein>
    <submittedName>
        <fullName evidence="1">Uncharacterized protein</fullName>
    </submittedName>
</protein>
<accession>A0A0A9FZ35</accession>
<dbReference type="EMBL" id="GBRH01180359">
    <property type="protein sequence ID" value="JAE17537.1"/>
    <property type="molecule type" value="Transcribed_RNA"/>
</dbReference>
<name>A0A0A9FZ35_ARUDO</name>
<proteinExistence type="predicted"/>
<organism evidence="1">
    <name type="scientific">Arundo donax</name>
    <name type="common">Giant reed</name>
    <name type="synonym">Donax arundinaceus</name>
    <dbReference type="NCBI Taxonomy" id="35708"/>
    <lineage>
        <taxon>Eukaryota</taxon>
        <taxon>Viridiplantae</taxon>
        <taxon>Streptophyta</taxon>
        <taxon>Embryophyta</taxon>
        <taxon>Tracheophyta</taxon>
        <taxon>Spermatophyta</taxon>
        <taxon>Magnoliopsida</taxon>
        <taxon>Liliopsida</taxon>
        <taxon>Poales</taxon>
        <taxon>Poaceae</taxon>
        <taxon>PACMAD clade</taxon>
        <taxon>Arundinoideae</taxon>
        <taxon>Arundineae</taxon>
        <taxon>Arundo</taxon>
    </lineage>
</organism>
<reference evidence="1" key="1">
    <citation type="submission" date="2014-09" db="EMBL/GenBank/DDBJ databases">
        <authorList>
            <person name="Magalhaes I.L.F."/>
            <person name="Oliveira U."/>
            <person name="Santos F.R."/>
            <person name="Vidigal T.H.D.A."/>
            <person name="Brescovit A.D."/>
            <person name="Santos A.J."/>
        </authorList>
    </citation>
    <scope>NUCLEOTIDE SEQUENCE</scope>
    <source>
        <tissue evidence="1">Shoot tissue taken approximately 20 cm above the soil surface</tissue>
    </source>
</reference>
<sequence length="47" mass="5868">MWDMNYIGLHPAFHFCFTIFSVRKDYPICILCPSNRKWKRNYQFHNK</sequence>